<accession>T0GYL0</accession>
<evidence type="ECO:0000313" key="1">
    <source>
        <dbReference type="EMBL" id="EQA72411.1"/>
    </source>
</evidence>
<gene>
    <name evidence="1" type="ORF">LEP1GSC059_0789</name>
</gene>
<dbReference type="EMBL" id="AKWY02000017">
    <property type="protein sequence ID" value="EQA72411.1"/>
    <property type="molecule type" value="Genomic_DNA"/>
</dbReference>
<name>T0GYL0_9LEPT</name>
<protein>
    <submittedName>
        <fullName evidence="1">Uncharacterized protein</fullName>
    </submittedName>
</protein>
<reference evidence="1 2" key="1">
    <citation type="submission" date="2013-05" db="EMBL/GenBank/DDBJ databases">
        <authorList>
            <person name="Harkins D.M."/>
            <person name="Durkin A.S."/>
            <person name="Brinkac L.M."/>
            <person name="Haft D.H."/>
            <person name="Selengut J.D."/>
            <person name="Sanka R."/>
            <person name="DePew J."/>
            <person name="Purushe J."/>
            <person name="Hartskeerl R.A."/>
            <person name="Ahmed A."/>
            <person name="van der Linden H."/>
            <person name="Goris M.G.A."/>
            <person name="Vinetz J.M."/>
            <person name="Sutton G.G."/>
            <person name="Nierman W.C."/>
            <person name="Fouts D.E."/>
        </authorList>
    </citation>
    <scope>NUCLEOTIDE SEQUENCE [LARGE SCALE GENOMIC DNA]</scope>
    <source>
        <strain evidence="1 2">CZ214</strain>
    </source>
</reference>
<evidence type="ECO:0000313" key="2">
    <source>
        <dbReference type="Proteomes" id="UP000015442"/>
    </source>
</evidence>
<sequence length="42" mass="4920">MEPTLQIPPYRVIIKSLRLLILKISGNYRNIWRMESGFGTTI</sequence>
<dbReference type="Proteomes" id="UP000015442">
    <property type="component" value="Unassembled WGS sequence"/>
</dbReference>
<comment type="caution">
    <text evidence="1">The sequence shown here is derived from an EMBL/GenBank/DDBJ whole genome shotgun (WGS) entry which is preliminary data.</text>
</comment>
<organism evidence="1 2">
    <name type="scientific">Leptospira noguchii serovar Panama str. CZ214</name>
    <dbReference type="NCBI Taxonomy" id="1001595"/>
    <lineage>
        <taxon>Bacteria</taxon>
        <taxon>Pseudomonadati</taxon>
        <taxon>Spirochaetota</taxon>
        <taxon>Spirochaetia</taxon>
        <taxon>Leptospirales</taxon>
        <taxon>Leptospiraceae</taxon>
        <taxon>Leptospira</taxon>
    </lineage>
</organism>
<proteinExistence type="predicted"/>
<dbReference type="AlphaFoldDB" id="T0GYL0"/>